<comment type="caution">
    <text evidence="1">The sequence shown here is derived from an EMBL/GenBank/DDBJ whole genome shotgun (WGS) entry which is preliminary data.</text>
</comment>
<sequence length="104" mass="11533">MCLYALLRTSWCPAPPSSSVLDPVPHRGWFTESLLFVCFCQELCAPTDNVGLEFNNNCFNWASTDCTSQQSISKLSQNPLVVRSLCNTKKQGISQISLESFPAL</sequence>
<evidence type="ECO:0000313" key="2">
    <source>
        <dbReference type="Proteomes" id="UP000811609"/>
    </source>
</evidence>
<reference evidence="1" key="1">
    <citation type="submission" date="2020-12" db="EMBL/GenBank/DDBJ databases">
        <title>WGS assembly of Carya illinoinensis cv. Pawnee.</title>
        <authorList>
            <person name="Platts A."/>
            <person name="Shu S."/>
            <person name="Wright S."/>
            <person name="Barry K."/>
            <person name="Edger P."/>
            <person name="Pires J.C."/>
            <person name="Schmutz J."/>
        </authorList>
    </citation>
    <scope>NUCLEOTIDE SEQUENCE</scope>
    <source>
        <tissue evidence="1">Leaf</tissue>
    </source>
</reference>
<name>A0A8T1PVU6_CARIL</name>
<dbReference type="AlphaFoldDB" id="A0A8T1PVU6"/>
<evidence type="ECO:0000313" key="1">
    <source>
        <dbReference type="EMBL" id="KAG6647305.1"/>
    </source>
</evidence>
<dbReference type="Proteomes" id="UP000811609">
    <property type="component" value="Chromosome 7"/>
</dbReference>
<gene>
    <name evidence="1" type="ORF">CIPAW_07G069900</name>
</gene>
<proteinExistence type="predicted"/>
<protein>
    <submittedName>
        <fullName evidence="1">Uncharacterized protein</fullName>
    </submittedName>
</protein>
<dbReference type="EMBL" id="CM031815">
    <property type="protein sequence ID" value="KAG6647305.1"/>
    <property type="molecule type" value="Genomic_DNA"/>
</dbReference>
<accession>A0A8T1PVU6</accession>
<keyword evidence="2" id="KW-1185">Reference proteome</keyword>
<organism evidence="1 2">
    <name type="scientific">Carya illinoinensis</name>
    <name type="common">Pecan</name>
    <dbReference type="NCBI Taxonomy" id="32201"/>
    <lineage>
        <taxon>Eukaryota</taxon>
        <taxon>Viridiplantae</taxon>
        <taxon>Streptophyta</taxon>
        <taxon>Embryophyta</taxon>
        <taxon>Tracheophyta</taxon>
        <taxon>Spermatophyta</taxon>
        <taxon>Magnoliopsida</taxon>
        <taxon>eudicotyledons</taxon>
        <taxon>Gunneridae</taxon>
        <taxon>Pentapetalae</taxon>
        <taxon>rosids</taxon>
        <taxon>fabids</taxon>
        <taxon>Fagales</taxon>
        <taxon>Juglandaceae</taxon>
        <taxon>Carya</taxon>
    </lineage>
</organism>